<comment type="caution">
    <text evidence="2">The sequence shown here is derived from an EMBL/GenBank/DDBJ whole genome shotgun (WGS) entry which is preliminary data.</text>
</comment>
<sequence length="127" mass="13593">MANLDTNALLTSVPVIDILLVVVWRSSTHWSRFFNFSSKNLSKAIPCACTPDPTNLSLRILHNACPSPFSSGVILFPTNATIDSIVFVLFCALSTCTPGSISVSVVVFCVVSGLSIVILLLFTLSLC</sequence>
<dbReference type="EMBL" id="AVOT02065156">
    <property type="protein sequence ID" value="MBW0557337.1"/>
    <property type="molecule type" value="Genomic_DNA"/>
</dbReference>
<dbReference type="Proteomes" id="UP000765509">
    <property type="component" value="Unassembled WGS sequence"/>
</dbReference>
<feature type="transmembrane region" description="Helical" evidence="1">
    <location>
        <begin position="73"/>
        <end position="95"/>
    </location>
</feature>
<keyword evidence="3" id="KW-1185">Reference proteome</keyword>
<name>A0A9Q3J7U1_9BASI</name>
<keyword evidence="1" id="KW-0812">Transmembrane</keyword>
<keyword evidence="1" id="KW-0472">Membrane</keyword>
<dbReference type="AlphaFoldDB" id="A0A9Q3J7U1"/>
<proteinExistence type="predicted"/>
<evidence type="ECO:0000313" key="3">
    <source>
        <dbReference type="Proteomes" id="UP000765509"/>
    </source>
</evidence>
<evidence type="ECO:0000313" key="2">
    <source>
        <dbReference type="EMBL" id="MBW0557337.1"/>
    </source>
</evidence>
<reference evidence="2" key="1">
    <citation type="submission" date="2021-03" db="EMBL/GenBank/DDBJ databases">
        <title>Draft genome sequence of rust myrtle Austropuccinia psidii MF-1, a brazilian biotype.</title>
        <authorList>
            <person name="Quecine M.C."/>
            <person name="Pachon D.M.R."/>
            <person name="Bonatelli M.L."/>
            <person name="Correr F.H."/>
            <person name="Franceschini L.M."/>
            <person name="Leite T.F."/>
            <person name="Margarido G.R.A."/>
            <person name="Almeida C.A."/>
            <person name="Ferrarezi J.A."/>
            <person name="Labate C.A."/>
        </authorList>
    </citation>
    <scope>NUCLEOTIDE SEQUENCE</scope>
    <source>
        <strain evidence="2">MF-1</strain>
    </source>
</reference>
<organism evidence="2 3">
    <name type="scientific">Austropuccinia psidii MF-1</name>
    <dbReference type="NCBI Taxonomy" id="1389203"/>
    <lineage>
        <taxon>Eukaryota</taxon>
        <taxon>Fungi</taxon>
        <taxon>Dikarya</taxon>
        <taxon>Basidiomycota</taxon>
        <taxon>Pucciniomycotina</taxon>
        <taxon>Pucciniomycetes</taxon>
        <taxon>Pucciniales</taxon>
        <taxon>Sphaerophragmiaceae</taxon>
        <taxon>Austropuccinia</taxon>
    </lineage>
</organism>
<feature type="transmembrane region" description="Helical" evidence="1">
    <location>
        <begin position="101"/>
        <end position="124"/>
    </location>
</feature>
<feature type="transmembrane region" description="Helical" evidence="1">
    <location>
        <begin position="6"/>
        <end position="24"/>
    </location>
</feature>
<accession>A0A9Q3J7U1</accession>
<evidence type="ECO:0000256" key="1">
    <source>
        <dbReference type="SAM" id="Phobius"/>
    </source>
</evidence>
<gene>
    <name evidence="2" type="ORF">O181_097052</name>
</gene>
<evidence type="ECO:0008006" key="4">
    <source>
        <dbReference type="Google" id="ProtNLM"/>
    </source>
</evidence>
<protein>
    <recommendedName>
        <fullName evidence="4">Transmembrane protein</fullName>
    </recommendedName>
</protein>
<keyword evidence="1" id="KW-1133">Transmembrane helix</keyword>